<protein>
    <recommendedName>
        <fullName evidence="1">PARP alpha-helical domain-containing protein</fullName>
    </recommendedName>
</protein>
<accession>A0A4Y7ILY6</accession>
<reference evidence="2 3" key="1">
    <citation type="journal article" date="2018" name="Science">
        <title>The opium poppy genome and morphinan production.</title>
        <authorList>
            <person name="Guo L."/>
            <person name="Winzer T."/>
            <person name="Yang X."/>
            <person name="Li Y."/>
            <person name="Ning Z."/>
            <person name="He Z."/>
            <person name="Teodor R."/>
            <person name="Lu Y."/>
            <person name="Bowser T.A."/>
            <person name="Graham I.A."/>
            <person name="Ye K."/>
        </authorList>
    </citation>
    <scope>NUCLEOTIDE SEQUENCE [LARGE SCALE GENOMIC DNA]</scope>
    <source>
        <strain evidence="3">cv. HN1</strain>
        <tissue evidence="2">Leaves</tissue>
    </source>
</reference>
<keyword evidence="3" id="KW-1185">Reference proteome</keyword>
<dbReference type="InterPro" id="IPR036616">
    <property type="entry name" value="Poly(ADP-ribose)pol_reg_dom_sf"/>
</dbReference>
<dbReference type="Gramene" id="RZC49894">
    <property type="protein sequence ID" value="RZC49894"/>
    <property type="gene ID" value="C5167_018313"/>
</dbReference>
<evidence type="ECO:0000313" key="2">
    <source>
        <dbReference type="EMBL" id="RZC49894.1"/>
    </source>
</evidence>
<evidence type="ECO:0000259" key="1">
    <source>
        <dbReference type="PROSITE" id="PS51060"/>
    </source>
</evidence>
<organism evidence="2 3">
    <name type="scientific">Papaver somniferum</name>
    <name type="common">Opium poppy</name>
    <dbReference type="NCBI Taxonomy" id="3469"/>
    <lineage>
        <taxon>Eukaryota</taxon>
        <taxon>Viridiplantae</taxon>
        <taxon>Streptophyta</taxon>
        <taxon>Embryophyta</taxon>
        <taxon>Tracheophyta</taxon>
        <taxon>Spermatophyta</taxon>
        <taxon>Magnoliopsida</taxon>
        <taxon>Ranunculales</taxon>
        <taxon>Papaveraceae</taxon>
        <taxon>Papaveroideae</taxon>
        <taxon>Papaver</taxon>
    </lineage>
</organism>
<dbReference type="Proteomes" id="UP000316621">
    <property type="component" value="Chromosome 2"/>
</dbReference>
<dbReference type="GO" id="GO:0003950">
    <property type="term" value="F:NAD+ poly-ADP-ribosyltransferase activity"/>
    <property type="evidence" value="ECO:0007669"/>
    <property type="project" value="InterPro"/>
</dbReference>
<name>A0A4Y7ILY6_PAPSO</name>
<gene>
    <name evidence="2" type="ORF">C5167_018313</name>
</gene>
<dbReference type="AlphaFoldDB" id="A0A4Y7ILY6"/>
<dbReference type="EMBL" id="CM010716">
    <property type="protein sequence ID" value="RZC49894.1"/>
    <property type="molecule type" value="Genomic_DNA"/>
</dbReference>
<dbReference type="PROSITE" id="PS51060">
    <property type="entry name" value="PARP_ALPHA_HD"/>
    <property type="match status" value="1"/>
</dbReference>
<dbReference type="InterPro" id="IPR004102">
    <property type="entry name" value="Poly(ADP-ribose)pol_reg_dom"/>
</dbReference>
<feature type="domain" description="PARP alpha-helical" evidence="1">
    <location>
        <begin position="1"/>
        <end position="67"/>
    </location>
</feature>
<dbReference type="STRING" id="3469.A0A4Y7ILY6"/>
<evidence type="ECO:0000313" key="3">
    <source>
        <dbReference type="Proteomes" id="UP000316621"/>
    </source>
</evidence>
<dbReference type="SUPFAM" id="SSF47587">
    <property type="entry name" value="Domain of poly(ADP-ribose) polymerase"/>
    <property type="match status" value="1"/>
</dbReference>
<sequence length="67" mass="7812">MEMRLDSPDSPMGMLTDVITFSGEEVLNEFIDKFKMTKETGQNNEAIWSDFSQRWFTLSSGWRITDL</sequence>
<proteinExistence type="predicted"/>